<organism evidence="1 2">
    <name type="scientific">Candidatus Caccousia avicola</name>
    <dbReference type="NCBI Taxonomy" id="2840721"/>
    <lineage>
        <taxon>Bacteria</taxon>
        <taxon>Bacillati</taxon>
        <taxon>Bacillota</taxon>
        <taxon>Clostridia</taxon>
        <taxon>Eubacteriales</taxon>
        <taxon>Oscillospiraceae</taxon>
        <taxon>Oscillospiraceae incertae sedis</taxon>
        <taxon>Candidatus Caccousia</taxon>
    </lineage>
</organism>
<dbReference type="EMBL" id="DVGZ01000084">
    <property type="protein sequence ID" value="HIR47573.1"/>
    <property type="molecule type" value="Genomic_DNA"/>
</dbReference>
<comment type="caution">
    <text evidence="1">The sequence shown here is derived from an EMBL/GenBank/DDBJ whole genome shotgun (WGS) entry which is preliminary data.</text>
</comment>
<dbReference type="AlphaFoldDB" id="A0A9D1AQ84"/>
<dbReference type="Pfam" id="PF09560">
    <property type="entry name" value="Spore_YunB"/>
    <property type="match status" value="1"/>
</dbReference>
<gene>
    <name evidence="1" type="primary">yunB</name>
    <name evidence="1" type="ORF">IAB89_07950</name>
</gene>
<protein>
    <submittedName>
        <fullName evidence="1">Sporulation protein YunB</fullName>
    </submittedName>
</protein>
<evidence type="ECO:0000313" key="2">
    <source>
        <dbReference type="Proteomes" id="UP000824242"/>
    </source>
</evidence>
<dbReference type="Proteomes" id="UP000824242">
    <property type="component" value="Unassembled WGS sequence"/>
</dbReference>
<accession>A0A9D1AQ84</accession>
<evidence type="ECO:0000313" key="1">
    <source>
        <dbReference type="EMBL" id="HIR47573.1"/>
    </source>
</evidence>
<dbReference type="PIRSF" id="PIRSF021383">
    <property type="entry name" value="YunB"/>
    <property type="match status" value="1"/>
</dbReference>
<dbReference type="NCBIfam" id="TIGR02832">
    <property type="entry name" value="spo_yunB"/>
    <property type="match status" value="1"/>
</dbReference>
<reference evidence="1" key="2">
    <citation type="journal article" date="2021" name="PeerJ">
        <title>Extensive microbial diversity within the chicken gut microbiome revealed by metagenomics and culture.</title>
        <authorList>
            <person name="Gilroy R."/>
            <person name="Ravi A."/>
            <person name="Getino M."/>
            <person name="Pursley I."/>
            <person name="Horton D.L."/>
            <person name="Alikhan N.F."/>
            <person name="Baker D."/>
            <person name="Gharbi K."/>
            <person name="Hall N."/>
            <person name="Watson M."/>
            <person name="Adriaenssens E.M."/>
            <person name="Foster-Nyarko E."/>
            <person name="Jarju S."/>
            <person name="Secka A."/>
            <person name="Antonio M."/>
            <person name="Oren A."/>
            <person name="Chaudhuri R.R."/>
            <person name="La Ragione R."/>
            <person name="Hildebrand F."/>
            <person name="Pallen M.J."/>
        </authorList>
    </citation>
    <scope>NUCLEOTIDE SEQUENCE</scope>
    <source>
        <strain evidence="1">ChiSxjej1B13-7958</strain>
    </source>
</reference>
<proteinExistence type="predicted"/>
<dbReference type="InterPro" id="IPR014197">
    <property type="entry name" value="Sporulation_prot_YunB"/>
</dbReference>
<sequence>MRRFHRGSGLYLRRSARVRLLLAVLFLILMAFWVNSRLEPVVEDLTVNEARARAVQVISAAVEDSLAGQDQPVASMVAIQYKESGEIASLSTDMAEMNNLKASLLADVQEELGESVHIDLGVPIGTLLGGGLLHGRGPEVPLRITLSGNIEADFESEFTSAGINQTQHTVNLRVRTTIYTFLAGKQGSAEVETTVPVAETVVVGEVPQMMANLQGK</sequence>
<reference evidence="1" key="1">
    <citation type="submission" date="2020-10" db="EMBL/GenBank/DDBJ databases">
        <authorList>
            <person name="Gilroy R."/>
        </authorList>
    </citation>
    <scope>NUCLEOTIDE SEQUENCE</scope>
    <source>
        <strain evidence="1">ChiSxjej1B13-7958</strain>
    </source>
</reference>
<name>A0A9D1AQ84_9FIRM</name>